<reference evidence="2 3" key="1">
    <citation type="submission" date="2021-05" db="EMBL/GenBank/DDBJ databases">
        <authorList>
            <person name="Zhang Z.D."/>
            <person name="Osman G."/>
        </authorList>
    </citation>
    <scope>NUCLEOTIDE SEQUENCE [LARGE SCALE GENOMIC DNA]</scope>
    <source>
        <strain evidence="2 3">KCTC 32217</strain>
    </source>
</reference>
<organism evidence="2 3">
    <name type="scientific">Litoribacter ruber</name>
    <dbReference type="NCBI Taxonomy" id="702568"/>
    <lineage>
        <taxon>Bacteria</taxon>
        <taxon>Pseudomonadati</taxon>
        <taxon>Bacteroidota</taxon>
        <taxon>Cytophagia</taxon>
        <taxon>Cytophagales</taxon>
        <taxon>Cyclobacteriaceae</taxon>
        <taxon>Litoribacter</taxon>
    </lineage>
</organism>
<dbReference type="InterPro" id="IPR052164">
    <property type="entry name" value="Anthracycline_SecMetBiosynth"/>
</dbReference>
<dbReference type="InterPro" id="IPR029068">
    <property type="entry name" value="Glyas_Bleomycin-R_OHBP_Dase"/>
</dbReference>
<dbReference type="Gene3D" id="3.10.180.10">
    <property type="entry name" value="2,3-Dihydroxybiphenyl 1,2-Dioxygenase, domain 1"/>
    <property type="match status" value="1"/>
</dbReference>
<dbReference type="Proteomes" id="UP001319104">
    <property type="component" value="Unassembled WGS sequence"/>
</dbReference>
<dbReference type="InterPro" id="IPR004360">
    <property type="entry name" value="Glyas_Fos-R_dOase_dom"/>
</dbReference>
<dbReference type="CDD" id="cd06587">
    <property type="entry name" value="VOC"/>
    <property type="match status" value="1"/>
</dbReference>
<dbReference type="PANTHER" id="PTHR33993">
    <property type="entry name" value="GLYOXALASE-RELATED"/>
    <property type="match status" value="1"/>
</dbReference>
<accession>A0AAP2CPY1</accession>
<dbReference type="SUPFAM" id="SSF54593">
    <property type="entry name" value="Glyoxalase/Bleomycin resistance protein/Dihydroxybiphenyl dioxygenase"/>
    <property type="match status" value="1"/>
</dbReference>
<sequence>MTKQHNKNTDSLSEKNNTPKVTGIGGIFFFSPNPEKTREWYADNLGLEVNQWGSSFEFRNAHRPEEINYLQWSPFEQGSEYFAPSKKEFMINYRVQNIEGLVEKLKANGVTVLDDIETYDYGKFVHIMDAEGNKIELWEPVDRVFTEMGGKTTK</sequence>
<comment type="caution">
    <text evidence="2">The sequence shown here is derived from an EMBL/GenBank/DDBJ whole genome shotgun (WGS) entry which is preliminary data.</text>
</comment>
<dbReference type="PANTHER" id="PTHR33993:SF5">
    <property type="entry name" value="GLYOXALASE"/>
    <property type="match status" value="1"/>
</dbReference>
<evidence type="ECO:0000313" key="3">
    <source>
        <dbReference type="Proteomes" id="UP001319104"/>
    </source>
</evidence>
<dbReference type="AlphaFoldDB" id="A0AAP2CPY1"/>
<evidence type="ECO:0000259" key="1">
    <source>
        <dbReference type="PROSITE" id="PS51819"/>
    </source>
</evidence>
<dbReference type="InterPro" id="IPR037523">
    <property type="entry name" value="VOC_core"/>
</dbReference>
<dbReference type="Pfam" id="PF00903">
    <property type="entry name" value="Glyoxalase"/>
    <property type="match status" value="1"/>
</dbReference>
<dbReference type="RefSeq" id="WP_213946606.1">
    <property type="nucleotide sequence ID" value="NZ_JAHCMY010000018.1"/>
</dbReference>
<evidence type="ECO:0000313" key="2">
    <source>
        <dbReference type="EMBL" id="MBS9525747.1"/>
    </source>
</evidence>
<dbReference type="EMBL" id="JAHCMY010000018">
    <property type="protein sequence ID" value="MBS9525747.1"/>
    <property type="molecule type" value="Genomic_DNA"/>
</dbReference>
<proteinExistence type="predicted"/>
<name>A0AAP2CPY1_9BACT</name>
<keyword evidence="3" id="KW-1185">Reference proteome</keyword>
<feature type="domain" description="VOC" evidence="1">
    <location>
        <begin position="23"/>
        <end position="140"/>
    </location>
</feature>
<gene>
    <name evidence="2" type="ORF">KI659_17135</name>
</gene>
<protein>
    <submittedName>
        <fullName evidence="2">VOC family protein</fullName>
    </submittedName>
</protein>
<dbReference type="PROSITE" id="PS51819">
    <property type="entry name" value="VOC"/>
    <property type="match status" value="1"/>
</dbReference>